<dbReference type="GO" id="GO:0005741">
    <property type="term" value="C:mitochondrial outer membrane"/>
    <property type="evidence" value="ECO:0007669"/>
    <property type="project" value="TreeGrafter"/>
</dbReference>
<keyword evidence="2 6" id="KW-0812">Transmembrane</keyword>
<evidence type="ECO:0008006" key="9">
    <source>
        <dbReference type="Google" id="ProtNLM"/>
    </source>
</evidence>
<dbReference type="RefSeq" id="XP_018987588.1">
    <property type="nucleotide sequence ID" value="XM_019127341.1"/>
</dbReference>
<evidence type="ECO:0000256" key="1">
    <source>
        <dbReference type="ARBA" id="ARBA00004141"/>
    </source>
</evidence>
<keyword evidence="3 6" id="KW-1133">Transmembrane helix</keyword>
<feature type="transmembrane region" description="Helical" evidence="6">
    <location>
        <begin position="225"/>
        <end position="246"/>
    </location>
</feature>
<evidence type="ECO:0000256" key="6">
    <source>
        <dbReference type="SAM" id="Phobius"/>
    </source>
</evidence>
<evidence type="ECO:0000313" key="7">
    <source>
        <dbReference type="EMBL" id="ODQ82260.1"/>
    </source>
</evidence>
<dbReference type="PANTHER" id="PTHR37278:SF1">
    <property type="entry name" value="AUTOPHAGY-RELATED PROTEIN 33-RELATED"/>
    <property type="match status" value="1"/>
</dbReference>
<organism evidence="7 8">
    <name type="scientific">Babjeviella inositovora NRRL Y-12698</name>
    <dbReference type="NCBI Taxonomy" id="984486"/>
    <lineage>
        <taxon>Eukaryota</taxon>
        <taxon>Fungi</taxon>
        <taxon>Dikarya</taxon>
        <taxon>Ascomycota</taxon>
        <taxon>Saccharomycotina</taxon>
        <taxon>Pichiomycetes</taxon>
        <taxon>Serinales incertae sedis</taxon>
        <taxon>Babjeviella</taxon>
    </lineage>
</organism>
<comment type="subcellular location">
    <subcellularLocation>
        <location evidence="1">Membrane</location>
        <topology evidence="1">Multi-pass membrane protein</topology>
    </subcellularLocation>
</comment>
<feature type="transmembrane region" description="Helical" evidence="6">
    <location>
        <begin position="95"/>
        <end position="113"/>
    </location>
</feature>
<accession>A0A1E3QX83</accession>
<dbReference type="EMBL" id="KV454426">
    <property type="protein sequence ID" value="ODQ82260.1"/>
    <property type="molecule type" value="Genomic_DNA"/>
</dbReference>
<evidence type="ECO:0000256" key="4">
    <source>
        <dbReference type="ARBA" id="ARBA00023136"/>
    </source>
</evidence>
<dbReference type="GO" id="GO:0016236">
    <property type="term" value="P:macroautophagy"/>
    <property type="evidence" value="ECO:0007669"/>
    <property type="project" value="TreeGrafter"/>
</dbReference>
<dbReference type="AlphaFoldDB" id="A0A1E3QX83"/>
<sequence>MADTCIQNIKLIGAASLGLATGVLAFNANRSIPSILTTIANTSADKTAAESAYIKKSLDCLINTSRATLAVVGSAAGYALVTAFRYSPVSKRHPYLLYSAVGVPLSWIVYFFYDNRGFGAERNISAVLKDQEVKSKAFPPLTKTTPAEKIESEEVSPLDNSVYNDLGVESASLELESIASSTTASPATDVPVEDDDNNIEFEIDQSLLKNVVTLNLNKLQCGYNAVASVLGVSFALASVGVFGEYYF</sequence>
<dbReference type="InterPro" id="IPR051668">
    <property type="entry name" value="ATG33"/>
</dbReference>
<keyword evidence="4 6" id="KW-0472">Membrane</keyword>
<dbReference type="OrthoDB" id="5336366at2759"/>
<evidence type="ECO:0000256" key="3">
    <source>
        <dbReference type="ARBA" id="ARBA00022989"/>
    </source>
</evidence>
<name>A0A1E3QX83_9ASCO</name>
<dbReference type="GeneID" id="30145194"/>
<gene>
    <name evidence="7" type="ORF">BABINDRAFT_158894</name>
</gene>
<dbReference type="PANTHER" id="PTHR37278">
    <property type="entry name" value="AUTOPHAGY-RELATED PROTEIN 33-RELATED"/>
    <property type="match status" value="1"/>
</dbReference>
<keyword evidence="8" id="KW-1185">Reference proteome</keyword>
<evidence type="ECO:0000256" key="2">
    <source>
        <dbReference type="ARBA" id="ARBA00022692"/>
    </source>
</evidence>
<protein>
    <recommendedName>
        <fullName evidence="9">Autophagy-related protein 33</fullName>
    </recommendedName>
</protein>
<evidence type="ECO:0000256" key="5">
    <source>
        <dbReference type="ARBA" id="ARBA00038013"/>
    </source>
</evidence>
<dbReference type="Proteomes" id="UP000094336">
    <property type="component" value="Unassembled WGS sequence"/>
</dbReference>
<proteinExistence type="inferred from homology"/>
<evidence type="ECO:0000313" key="8">
    <source>
        <dbReference type="Proteomes" id="UP000094336"/>
    </source>
</evidence>
<reference evidence="8" key="1">
    <citation type="submission" date="2016-05" db="EMBL/GenBank/DDBJ databases">
        <title>Comparative genomics of biotechnologically important yeasts.</title>
        <authorList>
            <consortium name="DOE Joint Genome Institute"/>
            <person name="Riley R."/>
            <person name="Haridas S."/>
            <person name="Wolfe K.H."/>
            <person name="Lopes M.R."/>
            <person name="Hittinger C.T."/>
            <person name="Goker M."/>
            <person name="Salamov A."/>
            <person name="Wisecaver J."/>
            <person name="Long T.M."/>
            <person name="Aerts A.L."/>
            <person name="Barry K."/>
            <person name="Choi C."/>
            <person name="Clum A."/>
            <person name="Coughlan A.Y."/>
            <person name="Deshpande S."/>
            <person name="Douglass A.P."/>
            <person name="Hanson S.J."/>
            <person name="Klenk H.-P."/>
            <person name="Labutti K."/>
            <person name="Lapidus A."/>
            <person name="Lindquist E."/>
            <person name="Lipzen A."/>
            <person name="Meier-Kolthoff J.P."/>
            <person name="Ohm R.A."/>
            <person name="Otillar R.P."/>
            <person name="Pangilinan J."/>
            <person name="Peng Y."/>
            <person name="Rokas A."/>
            <person name="Rosa C.A."/>
            <person name="Scheuner C."/>
            <person name="Sibirny A.A."/>
            <person name="Slot J.C."/>
            <person name="Stielow J.B."/>
            <person name="Sun H."/>
            <person name="Kurtzman C.P."/>
            <person name="Blackwell M."/>
            <person name="Grigoriev I.V."/>
            <person name="Jeffries T.W."/>
        </authorList>
    </citation>
    <scope>NUCLEOTIDE SEQUENCE [LARGE SCALE GENOMIC DNA]</scope>
    <source>
        <strain evidence="8">NRRL Y-12698</strain>
    </source>
</reference>
<comment type="similarity">
    <text evidence="5">Belongs to the ATG33 family.</text>
</comment>
<dbReference type="GO" id="GO:0000422">
    <property type="term" value="P:autophagy of mitochondrion"/>
    <property type="evidence" value="ECO:0007669"/>
    <property type="project" value="TreeGrafter"/>
</dbReference>